<gene>
    <name evidence="1" type="ORF">JCM16418_5053</name>
</gene>
<organism evidence="1 2">
    <name type="scientific">Paenibacillus pini JCM 16418</name>
    <dbReference type="NCBI Taxonomy" id="1236976"/>
    <lineage>
        <taxon>Bacteria</taxon>
        <taxon>Bacillati</taxon>
        <taxon>Bacillota</taxon>
        <taxon>Bacilli</taxon>
        <taxon>Bacillales</taxon>
        <taxon>Paenibacillaceae</taxon>
        <taxon>Paenibacillus</taxon>
    </lineage>
</organism>
<evidence type="ECO:0000313" key="2">
    <source>
        <dbReference type="Proteomes" id="UP000019364"/>
    </source>
</evidence>
<protein>
    <submittedName>
        <fullName evidence="1">Uncharacterized protein</fullName>
    </submittedName>
</protein>
<dbReference type="Proteomes" id="UP000019364">
    <property type="component" value="Unassembled WGS sequence"/>
</dbReference>
<name>W7YUC7_9BACL</name>
<dbReference type="STRING" id="1236976.JCM16418_5053"/>
<proteinExistence type="predicted"/>
<reference evidence="1 2" key="1">
    <citation type="journal article" date="2014" name="Genome Announc.">
        <title>Draft Genome Sequence of Paenibacillus pini JCM 16418T, Isolated from the Rhizosphere of Pine Tree.</title>
        <authorList>
            <person name="Yuki M."/>
            <person name="Oshima K."/>
            <person name="Suda W."/>
            <person name="Oshida Y."/>
            <person name="Kitamura K."/>
            <person name="Iida Y."/>
            <person name="Hattori M."/>
            <person name="Ohkuma M."/>
        </authorList>
    </citation>
    <scope>NUCLEOTIDE SEQUENCE [LARGE SCALE GENOMIC DNA]</scope>
    <source>
        <strain evidence="1 2">JCM 16418</strain>
    </source>
</reference>
<dbReference type="EMBL" id="BAVZ01000039">
    <property type="protein sequence ID" value="GAF10828.1"/>
    <property type="molecule type" value="Genomic_DNA"/>
</dbReference>
<comment type="caution">
    <text evidence="1">The sequence shown here is derived from an EMBL/GenBank/DDBJ whole genome shotgun (WGS) entry which is preliminary data.</text>
</comment>
<evidence type="ECO:0000313" key="1">
    <source>
        <dbReference type="EMBL" id="GAF10828.1"/>
    </source>
</evidence>
<accession>W7YUC7</accession>
<sequence length="54" mass="6765">MSIWDNWKYEKPEWEIHFEFYESRILERTGVSRQKLKELIELLKEYQILSTDQS</sequence>
<dbReference type="AlphaFoldDB" id="W7YUC7"/>
<keyword evidence="2" id="KW-1185">Reference proteome</keyword>